<dbReference type="RefSeq" id="WP_343814319.1">
    <property type="nucleotide sequence ID" value="NZ_BAAAFA010000001.1"/>
</dbReference>
<dbReference type="EMBL" id="BAAAFA010000001">
    <property type="protein sequence ID" value="GAA0811309.1"/>
    <property type="molecule type" value="Genomic_DNA"/>
</dbReference>
<dbReference type="InterPro" id="IPR027417">
    <property type="entry name" value="P-loop_NTPase"/>
</dbReference>
<protein>
    <recommendedName>
        <fullName evidence="3">AAA+ ATPase domain-containing protein</fullName>
    </recommendedName>
</protein>
<evidence type="ECO:0008006" key="3">
    <source>
        <dbReference type="Google" id="ProtNLM"/>
    </source>
</evidence>
<name>A0ABN1L2Y6_9GAMM</name>
<dbReference type="Proteomes" id="UP001500021">
    <property type="component" value="Unassembled WGS sequence"/>
</dbReference>
<organism evidence="1 2">
    <name type="scientific">Colwellia asteriadis</name>
    <dbReference type="NCBI Taxonomy" id="517723"/>
    <lineage>
        <taxon>Bacteria</taxon>
        <taxon>Pseudomonadati</taxon>
        <taxon>Pseudomonadota</taxon>
        <taxon>Gammaproteobacteria</taxon>
        <taxon>Alteromonadales</taxon>
        <taxon>Colwelliaceae</taxon>
        <taxon>Colwellia</taxon>
    </lineage>
</organism>
<evidence type="ECO:0000313" key="2">
    <source>
        <dbReference type="Proteomes" id="UP001500021"/>
    </source>
</evidence>
<dbReference type="SUPFAM" id="SSF52540">
    <property type="entry name" value="P-loop containing nucleoside triphosphate hydrolases"/>
    <property type="match status" value="1"/>
</dbReference>
<sequence length="1076" mass="121176">MANSLISINQRYKSSTRIDSQLDDFKPFLNDFILHGTAVNVLDTISRDFSGSEQRAYTLTGPYGSGKSTVALFLASLLSTNKAERTYAANKLEKAEGVLDDFSHRFSVKKGWQVIKHVCGLEAPANSILKSIYRAFEIDFSVEEVNGFDDDKCLVEIKRTLGSTSRKVDGTLIFLDEMGKALDYQSRNNKDLHFFQSLADIAQQAESSVVLVGFLHQSFSDYAKNKDAKAQKEWAKVQGRYRDLSFNPSIEESLVLVGDSIAKTPEIIEALEKKHKNLVSHVLAHFEHKNINEKALIKTLPLDPIVSLLLGPISRRRFSQNERSLFGFLASHEKLGFREFLSTNFDSGTESTVLYRPELLWDYLHYNLHHLIVTSHDSKAWLEGCDAIYRAEQKGTELHVSITKVIALLTIFGFQHHLHAKKEFIISYFSAQGVSKAKTSQAIKDLESWTIIIYRQNHNALFVFQGSDIDIHNMVLERIESVSQGVDWTKVCDIPQNILATAHYHRTGSMRWANTKLINKIEPGFINSLKKEPLKGASFLSFLLPASIEVAKELADAMPSLPFAAIGNANSLQRLKEAAIELIALNQIAKEEDKIEHDLIATKELDSRISLAFQEVEKELSSVFQHSTWQHQGEKVAGRSLSQVASVIADNVFSAAPKVINELVNRSKPSGSANAAIKKLLIRMVDYADERDLGFESDGFPPEKGLYLSCIVKKGLHKFDSESEQADFYMPKEDNADMALLFSNALSYLKENKNNIIYLSEIYSLWSKEPFGLAKGILPIWCLAFLMANTEHLAFYDKDVNNNDIFISQPDEEFAIKLIKEPQGVGIKFIAMDGIKLNHLASLASAINSGSVKPTTLKLAQEYVQFVSELTPWTKKTNNLSKLTRGFRDLTLLASDPTQYLMDDIPKLFNKHKVNIETDKISEVINELRSAHLDMVNAYRARITSFFKLDPKLLTQCKNVAKYTSDYKLETFASRLAEFASNEKWVSSIISLLSGVAERNWNDMALEKANSELVQMIDKFKTASHYAVLGDLSPNKVDREFKQEMNSVKATLKKIDSAKQRAILLRVLESLETEEV</sequence>
<evidence type="ECO:0000313" key="1">
    <source>
        <dbReference type="EMBL" id="GAA0811309.1"/>
    </source>
</evidence>
<dbReference type="Gene3D" id="3.40.50.300">
    <property type="entry name" value="P-loop containing nucleotide triphosphate hydrolases"/>
    <property type="match status" value="1"/>
</dbReference>
<reference evidence="1 2" key="1">
    <citation type="journal article" date="2019" name="Int. J. Syst. Evol. Microbiol.">
        <title>The Global Catalogue of Microorganisms (GCM) 10K type strain sequencing project: providing services to taxonomists for standard genome sequencing and annotation.</title>
        <authorList>
            <consortium name="The Broad Institute Genomics Platform"/>
            <consortium name="The Broad Institute Genome Sequencing Center for Infectious Disease"/>
            <person name="Wu L."/>
            <person name="Ma J."/>
        </authorList>
    </citation>
    <scope>NUCLEOTIDE SEQUENCE [LARGE SCALE GENOMIC DNA]</scope>
    <source>
        <strain evidence="1 2">JCM 15608</strain>
    </source>
</reference>
<comment type="caution">
    <text evidence="1">The sequence shown here is derived from an EMBL/GenBank/DDBJ whole genome shotgun (WGS) entry which is preliminary data.</text>
</comment>
<gene>
    <name evidence="1" type="ORF">GCM10009111_03650</name>
</gene>
<accession>A0ABN1L2Y6</accession>
<keyword evidence="2" id="KW-1185">Reference proteome</keyword>
<proteinExistence type="predicted"/>